<evidence type="ECO:0000313" key="4">
    <source>
        <dbReference type="EMBL" id="MBO1108309.1"/>
    </source>
</evidence>
<feature type="chain" id="PRO_5034061740" description="Chitin-binding type-3 domain-containing protein" evidence="2">
    <location>
        <begin position="30"/>
        <end position="283"/>
    </location>
</feature>
<dbReference type="Gene3D" id="2.60.40.2550">
    <property type="match status" value="1"/>
</dbReference>
<comment type="caution">
    <text evidence="4">The sequence shown here is derived from an EMBL/GenBank/DDBJ whole genome shotgun (WGS) entry which is preliminary data.</text>
</comment>
<proteinExistence type="predicted"/>
<dbReference type="RefSeq" id="WP_207542057.1">
    <property type="nucleotide sequence ID" value="NZ_JAFNAA010000008.1"/>
</dbReference>
<dbReference type="PANTHER" id="PTHR34823">
    <property type="entry name" value="GLCNAC-BINDING PROTEIN A"/>
    <property type="match status" value="1"/>
</dbReference>
<feature type="compositionally biased region" description="Low complexity" evidence="1">
    <location>
        <begin position="93"/>
        <end position="115"/>
    </location>
</feature>
<feature type="domain" description="Chitin-binding type-3" evidence="3">
    <location>
        <begin position="226"/>
        <end position="277"/>
    </location>
</feature>
<evidence type="ECO:0000256" key="1">
    <source>
        <dbReference type="SAM" id="MobiDB-lite"/>
    </source>
</evidence>
<feature type="signal peptide" evidence="2">
    <location>
        <begin position="1"/>
        <end position="29"/>
    </location>
</feature>
<dbReference type="InterPro" id="IPR051024">
    <property type="entry name" value="GlcNAc_Chitin_IntDeg"/>
</dbReference>
<gene>
    <name evidence="4" type="ORF">J2R62_08755</name>
</gene>
<dbReference type="GO" id="GO:0005576">
    <property type="term" value="C:extracellular region"/>
    <property type="evidence" value="ECO:0007669"/>
    <property type="project" value="InterPro"/>
</dbReference>
<evidence type="ECO:0000256" key="2">
    <source>
        <dbReference type="SAM" id="SignalP"/>
    </source>
</evidence>
<accession>A0A8I2B1Y8</accession>
<evidence type="ECO:0000313" key="5">
    <source>
        <dbReference type="Proteomes" id="UP000664658"/>
    </source>
</evidence>
<feature type="compositionally biased region" description="Polar residues" evidence="1">
    <location>
        <begin position="209"/>
        <end position="234"/>
    </location>
</feature>
<dbReference type="GO" id="GO:0030246">
    <property type="term" value="F:carbohydrate binding"/>
    <property type="evidence" value="ECO:0007669"/>
    <property type="project" value="InterPro"/>
</dbReference>
<sequence length="283" mass="31727">MRRASPRVSLPISLVSLIITISVAPTSHAATEQERSRQAAEIARQLLCASQNSLKECLDVNQILTNPSYDDGQWHGDNGQWDQNGSWENSPSQNNGQWEGNNGTNNQNGQWQQNQDGYPRTIRISRLQRHYPLRNQQALIQFEVAAAATYLVNAELYNRDGNRVASAQAQATRQRTPMTLVVNNPGTYRLQIQANNGLGAQNYTVSVTGRNGINPDEQSSTQPSDYPEYQTGTPYQAGDVVRRNGRLYQCRPWPNSGWCGQGELHYAPGTGMNWQDAWQYFRG</sequence>
<feature type="region of interest" description="Disordered" evidence="1">
    <location>
        <begin position="69"/>
        <end position="115"/>
    </location>
</feature>
<dbReference type="GO" id="GO:0004553">
    <property type="term" value="F:hydrolase activity, hydrolyzing O-glycosyl compounds"/>
    <property type="evidence" value="ECO:0007669"/>
    <property type="project" value="InterPro"/>
</dbReference>
<dbReference type="GO" id="GO:0005975">
    <property type="term" value="P:carbohydrate metabolic process"/>
    <property type="evidence" value="ECO:0007669"/>
    <property type="project" value="InterPro"/>
</dbReference>
<dbReference type="InterPro" id="IPR003610">
    <property type="entry name" value="CBM5/12"/>
</dbReference>
<dbReference type="EMBL" id="JAFNAA010000008">
    <property type="protein sequence ID" value="MBO1108309.1"/>
    <property type="molecule type" value="Genomic_DNA"/>
</dbReference>
<organism evidence="4 5">
    <name type="scientific">Plesiomonas shigelloides</name>
    <name type="common">Aeromonas shigelloides</name>
    <dbReference type="NCBI Taxonomy" id="703"/>
    <lineage>
        <taxon>Bacteria</taxon>
        <taxon>Pseudomonadati</taxon>
        <taxon>Pseudomonadota</taxon>
        <taxon>Gammaproteobacteria</taxon>
        <taxon>Enterobacterales</taxon>
        <taxon>Enterobacteriaceae</taxon>
        <taxon>Plesiomonas</taxon>
    </lineage>
</organism>
<dbReference type="Gene3D" id="2.10.10.20">
    <property type="entry name" value="Carbohydrate-binding module superfamily 5/12"/>
    <property type="match status" value="1"/>
</dbReference>
<dbReference type="PANTHER" id="PTHR34823:SF1">
    <property type="entry name" value="CHITIN-BINDING TYPE-4 DOMAIN-CONTAINING PROTEIN"/>
    <property type="match status" value="1"/>
</dbReference>
<name>A0A8I2B1Y8_PLESH</name>
<dbReference type="SMART" id="SM00495">
    <property type="entry name" value="ChtBD3"/>
    <property type="match status" value="1"/>
</dbReference>
<dbReference type="AlphaFoldDB" id="A0A8I2B1Y8"/>
<protein>
    <recommendedName>
        <fullName evidence="3">Chitin-binding type-3 domain-containing protein</fullName>
    </recommendedName>
</protein>
<reference evidence="4" key="1">
    <citation type="submission" date="2021-03" db="EMBL/GenBank/DDBJ databases">
        <title>Plesiomonas shigelloides zfcc0051, isolated from zebrafish feces.</title>
        <authorList>
            <person name="Vanderhoek Z."/>
            <person name="Gaulke C."/>
        </authorList>
    </citation>
    <scope>NUCLEOTIDE SEQUENCE</scope>
    <source>
        <strain evidence="4">Zfcc0051</strain>
    </source>
</reference>
<dbReference type="Proteomes" id="UP000664658">
    <property type="component" value="Unassembled WGS sequence"/>
</dbReference>
<keyword evidence="2" id="KW-0732">Signal</keyword>
<evidence type="ECO:0000259" key="3">
    <source>
        <dbReference type="SMART" id="SM00495"/>
    </source>
</evidence>
<feature type="compositionally biased region" description="Polar residues" evidence="1">
    <location>
        <begin position="80"/>
        <end position="92"/>
    </location>
</feature>
<feature type="region of interest" description="Disordered" evidence="1">
    <location>
        <begin position="209"/>
        <end position="236"/>
    </location>
</feature>